<dbReference type="Proteomes" id="UP000318478">
    <property type="component" value="Unassembled WGS sequence"/>
</dbReference>
<accession>A0A5C5YU76</accession>
<protein>
    <submittedName>
        <fullName evidence="1">Uncharacterized protein</fullName>
    </submittedName>
</protein>
<organism evidence="1 2">
    <name type="scientific">Posidoniimonas polymericola</name>
    <dbReference type="NCBI Taxonomy" id="2528002"/>
    <lineage>
        <taxon>Bacteria</taxon>
        <taxon>Pseudomonadati</taxon>
        <taxon>Planctomycetota</taxon>
        <taxon>Planctomycetia</taxon>
        <taxon>Pirellulales</taxon>
        <taxon>Lacipirellulaceae</taxon>
        <taxon>Posidoniimonas</taxon>
    </lineage>
</organism>
<evidence type="ECO:0000313" key="1">
    <source>
        <dbReference type="EMBL" id="TWT78380.1"/>
    </source>
</evidence>
<reference evidence="1 2" key="1">
    <citation type="submission" date="2019-02" db="EMBL/GenBank/DDBJ databases">
        <title>Deep-cultivation of Planctomycetes and their phenomic and genomic characterization uncovers novel biology.</title>
        <authorList>
            <person name="Wiegand S."/>
            <person name="Jogler M."/>
            <person name="Boedeker C."/>
            <person name="Pinto D."/>
            <person name="Vollmers J."/>
            <person name="Rivas-Marin E."/>
            <person name="Kohn T."/>
            <person name="Peeters S.H."/>
            <person name="Heuer A."/>
            <person name="Rast P."/>
            <person name="Oberbeckmann S."/>
            <person name="Bunk B."/>
            <person name="Jeske O."/>
            <person name="Meyerdierks A."/>
            <person name="Storesund J.E."/>
            <person name="Kallscheuer N."/>
            <person name="Luecker S."/>
            <person name="Lage O.M."/>
            <person name="Pohl T."/>
            <person name="Merkel B.J."/>
            <person name="Hornburger P."/>
            <person name="Mueller R.-W."/>
            <person name="Bruemmer F."/>
            <person name="Labrenz M."/>
            <person name="Spormann A.M."/>
            <person name="Op Den Camp H."/>
            <person name="Overmann J."/>
            <person name="Amann R."/>
            <person name="Jetten M.S.M."/>
            <person name="Mascher T."/>
            <person name="Medema M.H."/>
            <person name="Devos D.P."/>
            <person name="Kaster A.-K."/>
            <person name="Ovreas L."/>
            <person name="Rohde M."/>
            <person name="Galperin M.Y."/>
            <person name="Jogler C."/>
        </authorList>
    </citation>
    <scope>NUCLEOTIDE SEQUENCE [LARGE SCALE GENOMIC DNA]</scope>
    <source>
        <strain evidence="1 2">Pla123a</strain>
    </source>
</reference>
<dbReference type="EMBL" id="SJPO01000002">
    <property type="protein sequence ID" value="TWT78380.1"/>
    <property type="molecule type" value="Genomic_DNA"/>
</dbReference>
<keyword evidence="2" id="KW-1185">Reference proteome</keyword>
<comment type="caution">
    <text evidence="1">The sequence shown here is derived from an EMBL/GenBank/DDBJ whole genome shotgun (WGS) entry which is preliminary data.</text>
</comment>
<dbReference type="AlphaFoldDB" id="A0A5C5YU76"/>
<evidence type="ECO:0000313" key="2">
    <source>
        <dbReference type="Proteomes" id="UP000318478"/>
    </source>
</evidence>
<name>A0A5C5YU76_9BACT</name>
<sequence length="55" mass="5922">MPSSNGERASHCCNEANPQSVTELSVGTQVAKIAGEVGLREATLRCQPRLPKKRD</sequence>
<proteinExistence type="predicted"/>
<gene>
    <name evidence="1" type="ORF">Pla123a_11710</name>
</gene>